<evidence type="ECO:0000313" key="4">
    <source>
        <dbReference type="Proteomes" id="UP001158576"/>
    </source>
</evidence>
<protein>
    <submittedName>
        <fullName evidence="3">Oidioi.mRNA.OKI2018_I69.PAR.g13097.t1.cds</fullName>
    </submittedName>
</protein>
<sequence length="139" mass="15972">MVDRVNTFLFRALCGVFFVFLVTNFIARSLNNLQDKTSLAILEKNNQITLSTQECERKLTETEDKWRMEMQDKIDGMKKLLDRESQRCQDMVNGAPPPKKSDDDSGGESVESLKSIISRQNSIIDEMRLQIQKLNGELL</sequence>
<accession>A0ABN7S7V0</accession>
<name>A0ABN7S7V0_OIKDI</name>
<evidence type="ECO:0000256" key="1">
    <source>
        <dbReference type="SAM" id="MobiDB-lite"/>
    </source>
</evidence>
<gene>
    <name evidence="3" type="ORF">OKIOD_LOCUS4655</name>
</gene>
<keyword evidence="2" id="KW-0472">Membrane</keyword>
<dbReference type="EMBL" id="OU015568">
    <property type="protein sequence ID" value="CAG5091521.1"/>
    <property type="molecule type" value="Genomic_DNA"/>
</dbReference>
<keyword evidence="4" id="KW-1185">Reference proteome</keyword>
<keyword evidence="2" id="KW-0812">Transmembrane</keyword>
<feature type="transmembrane region" description="Helical" evidence="2">
    <location>
        <begin position="6"/>
        <end position="27"/>
    </location>
</feature>
<organism evidence="3 4">
    <name type="scientific">Oikopleura dioica</name>
    <name type="common">Tunicate</name>
    <dbReference type="NCBI Taxonomy" id="34765"/>
    <lineage>
        <taxon>Eukaryota</taxon>
        <taxon>Metazoa</taxon>
        <taxon>Chordata</taxon>
        <taxon>Tunicata</taxon>
        <taxon>Appendicularia</taxon>
        <taxon>Copelata</taxon>
        <taxon>Oikopleuridae</taxon>
        <taxon>Oikopleura</taxon>
    </lineage>
</organism>
<reference evidence="3 4" key="1">
    <citation type="submission" date="2021-04" db="EMBL/GenBank/DDBJ databases">
        <authorList>
            <person name="Bliznina A."/>
        </authorList>
    </citation>
    <scope>NUCLEOTIDE SEQUENCE [LARGE SCALE GENOMIC DNA]</scope>
</reference>
<feature type="region of interest" description="Disordered" evidence="1">
    <location>
        <begin position="89"/>
        <end position="111"/>
    </location>
</feature>
<evidence type="ECO:0000256" key="2">
    <source>
        <dbReference type="SAM" id="Phobius"/>
    </source>
</evidence>
<evidence type="ECO:0000313" key="3">
    <source>
        <dbReference type="EMBL" id="CAG5091521.1"/>
    </source>
</evidence>
<proteinExistence type="predicted"/>
<dbReference type="Proteomes" id="UP001158576">
    <property type="component" value="Chromosome PAR"/>
</dbReference>
<keyword evidence="2" id="KW-1133">Transmembrane helix</keyword>